<name>A0ABW2KQZ2_9PROT</name>
<dbReference type="RefSeq" id="WP_377355788.1">
    <property type="nucleotide sequence ID" value="NZ_JBHTCM010000004.1"/>
</dbReference>
<dbReference type="Pfam" id="PF12680">
    <property type="entry name" value="SnoaL_2"/>
    <property type="match status" value="1"/>
</dbReference>
<feature type="domain" description="SnoaL-like" evidence="1">
    <location>
        <begin position="17"/>
        <end position="110"/>
    </location>
</feature>
<evidence type="ECO:0000259" key="1">
    <source>
        <dbReference type="Pfam" id="PF12680"/>
    </source>
</evidence>
<accession>A0ABW2KQZ2</accession>
<comment type="caution">
    <text evidence="2">The sequence shown here is derived from an EMBL/GenBank/DDBJ whole genome shotgun (WGS) entry which is preliminary data.</text>
</comment>
<dbReference type="Proteomes" id="UP001596456">
    <property type="component" value="Unassembled WGS sequence"/>
</dbReference>
<dbReference type="Gene3D" id="3.10.450.50">
    <property type="match status" value="1"/>
</dbReference>
<sequence length="132" mass="14396">MSRPRGDAPESDAGAVVTALWEGMASHRWDAVRRLVAEELVVEWPQTRERIRGADAFVALNRRAAGGRRVQLGEVVASGDRAAARVRITTGRAVLLCSGFYRLRGGLIAEAVETFAESVSPPGDRIHLAERY</sequence>
<evidence type="ECO:0000313" key="3">
    <source>
        <dbReference type="Proteomes" id="UP001596456"/>
    </source>
</evidence>
<keyword evidence="3" id="KW-1185">Reference proteome</keyword>
<reference evidence="3" key="1">
    <citation type="journal article" date="2019" name="Int. J. Syst. Evol. Microbiol.">
        <title>The Global Catalogue of Microorganisms (GCM) 10K type strain sequencing project: providing services to taxonomists for standard genome sequencing and annotation.</title>
        <authorList>
            <consortium name="The Broad Institute Genomics Platform"/>
            <consortium name="The Broad Institute Genome Sequencing Center for Infectious Disease"/>
            <person name="Wu L."/>
            <person name="Ma J."/>
        </authorList>
    </citation>
    <scope>NUCLEOTIDE SEQUENCE [LARGE SCALE GENOMIC DNA]</scope>
    <source>
        <strain evidence="3">CGMCC 1.16275</strain>
    </source>
</reference>
<evidence type="ECO:0000313" key="2">
    <source>
        <dbReference type="EMBL" id="MFC7331795.1"/>
    </source>
</evidence>
<proteinExistence type="predicted"/>
<organism evidence="2 3">
    <name type="scientific">Rhodocista pekingensis</name>
    <dbReference type="NCBI Taxonomy" id="201185"/>
    <lineage>
        <taxon>Bacteria</taxon>
        <taxon>Pseudomonadati</taxon>
        <taxon>Pseudomonadota</taxon>
        <taxon>Alphaproteobacteria</taxon>
        <taxon>Rhodospirillales</taxon>
        <taxon>Azospirillaceae</taxon>
        <taxon>Rhodocista</taxon>
    </lineage>
</organism>
<dbReference type="SUPFAM" id="SSF54427">
    <property type="entry name" value="NTF2-like"/>
    <property type="match status" value="1"/>
</dbReference>
<gene>
    <name evidence="2" type="ORF">ACFQPS_01340</name>
</gene>
<dbReference type="InterPro" id="IPR032710">
    <property type="entry name" value="NTF2-like_dom_sf"/>
</dbReference>
<dbReference type="EMBL" id="JBHTCM010000004">
    <property type="protein sequence ID" value="MFC7331795.1"/>
    <property type="molecule type" value="Genomic_DNA"/>
</dbReference>
<protein>
    <submittedName>
        <fullName evidence="2">Nuclear transport factor 2 family protein</fullName>
    </submittedName>
</protein>
<dbReference type="InterPro" id="IPR037401">
    <property type="entry name" value="SnoaL-like"/>
</dbReference>